<dbReference type="GO" id="GO:0016301">
    <property type="term" value="F:kinase activity"/>
    <property type="evidence" value="ECO:0007669"/>
    <property type="project" value="UniProtKB-KW"/>
</dbReference>
<keyword evidence="1" id="KW-1133">Transmembrane helix</keyword>
<reference evidence="3 4" key="1">
    <citation type="submission" date="2020-08" db="EMBL/GenBank/DDBJ databases">
        <title>Novel species isolated from subtropical streams in China.</title>
        <authorList>
            <person name="Lu H."/>
        </authorList>
    </citation>
    <scope>NUCLEOTIDE SEQUENCE [LARGE SCALE GENOMIC DNA]</scope>
    <source>
        <strain evidence="3 4">LX15W</strain>
    </source>
</reference>
<dbReference type="Pfam" id="PF02518">
    <property type="entry name" value="HATPase_c"/>
    <property type="match status" value="1"/>
</dbReference>
<dbReference type="InterPro" id="IPR050640">
    <property type="entry name" value="Bact_2-comp_sensor_kinase"/>
</dbReference>
<sequence length="367" mass="40573">MDSKELSNALSTPPPIYNWQRVKVVLVVTLILSIMMKFTWASWWITIFVRLALIGMIQLTAFGIVERWPKHLPRWVARWVLQVAAVAIVVPFAAALSYTLTTIGDPVPWYTVQTKLNGCGQMIGAGLLFSPWIAMSALYRHINGQAQRQALSFELERSEFARDALDSRLRLLQAQVEPHFLFNTLANVRELVDSGSSQASQVLGSLIAYLRAAVPNLNSAASTLGQELELVRAYLELMHMRMPDRLQFSFDVDEAALQISCPPMSLLTLVENAVRHGIDPSEEGGRIEVSVQLKNDRCVARVSDTGVGMNGLQGSKGLGTGLANLRERLQLVFADQAQLSLSAIEPHGFHAEINFPAHLKTSTTNLS</sequence>
<dbReference type="SMART" id="SM00387">
    <property type="entry name" value="HATPase_c"/>
    <property type="match status" value="1"/>
</dbReference>
<dbReference type="InterPro" id="IPR036890">
    <property type="entry name" value="HATPase_C_sf"/>
</dbReference>
<keyword evidence="3" id="KW-0808">Transferase</keyword>
<feature type="transmembrane region" description="Helical" evidence="1">
    <location>
        <begin position="77"/>
        <end position="100"/>
    </location>
</feature>
<name>A0ABR6YB29_9BURK</name>
<gene>
    <name evidence="3" type="ORF">H8K55_09640</name>
</gene>
<dbReference type="SUPFAM" id="SSF55874">
    <property type="entry name" value="ATPase domain of HSP90 chaperone/DNA topoisomerase II/histidine kinase"/>
    <property type="match status" value="1"/>
</dbReference>
<dbReference type="RefSeq" id="WP_186941889.1">
    <property type="nucleotide sequence ID" value="NZ_JACOGA010000008.1"/>
</dbReference>
<dbReference type="Proteomes" id="UP000624279">
    <property type="component" value="Unassembled WGS sequence"/>
</dbReference>
<dbReference type="EMBL" id="JACOGA010000008">
    <property type="protein sequence ID" value="MBC3873852.1"/>
    <property type="molecule type" value="Genomic_DNA"/>
</dbReference>
<dbReference type="Pfam" id="PF06580">
    <property type="entry name" value="His_kinase"/>
    <property type="match status" value="1"/>
</dbReference>
<evidence type="ECO:0000259" key="2">
    <source>
        <dbReference type="SMART" id="SM00387"/>
    </source>
</evidence>
<protein>
    <submittedName>
        <fullName evidence="3">Histidine kinase</fullName>
    </submittedName>
</protein>
<dbReference type="PANTHER" id="PTHR34220:SF9">
    <property type="entry name" value="SIGNAL TRANSDUCTION HISTIDINE KINASE INTERNAL REGION DOMAIN-CONTAINING PROTEIN"/>
    <property type="match status" value="1"/>
</dbReference>
<evidence type="ECO:0000256" key="1">
    <source>
        <dbReference type="SAM" id="Phobius"/>
    </source>
</evidence>
<dbReference type="PANTHER" id="PTHR34220">
    <property type="entry name" value="SENSOR HISTIDINE KINASE YPDA"/>
    <property type="match status" value="1"/>
</dbReference>
<feature type="transmembrane region" description="Helical" evidence="1">
    <location>
        <begin position="120"/>
        <end position="139"/>
    </location>
</feature>
<feature type="domain" description="Histidine kinase/HSP90-like ATPase" evidence="2">
    <location>
        <begin position="261"/>
        <end position="359"/>
    </location>
</feature>
<evidence type="ECO:0000313" key="3">
    <source>
        <dbReference type="EMBL" id="MBC3873852.1"/>
    </source>
</evidence>
<organism evidence="3 4">
    <name type="scientific">Undibacterium flavidum</name>
    <dbReference type="NCBI Taxonomy" id="2762297"/>
    <lineage>
        <taxon>Bacteria</taxon>
        <taxon>Pseudomonadati</taxon>
        <taxon>Pseudomonadota</taxon>
        <taxon>Betaproteobacteria</taxon>
        <taxon>Burkholderiales</taxon>
        <taxon>Oxalobacteraceae</taxon>
        <taxon>Undibacterium</taxon>
    </lineage>
</organism>
<keyword evidence="1" id="KW-0812">Transmembrane</keyword>
<proteinExistence type="predicted"/>
<keyword evidence="4" id="KW-1185">Reference proteome</keyword>
<keyword evidence="3" id="KW-0418">Kinase</keyword>
<keyword evidence="1" id="KW-0472">Membrane</keyword>
<dbReference type="InterPro" id="IPR010559">
    <property type="entry name" value="Sig_transdc_His_kin_internal"/>
</dbReference>
<evidence type="ECO:0000313" key="4">
    <source>
        <dbReference type="Proteomes" id="UP000624279"/>
    </source>
</evidence>
<feature type="transmembrane region" description="Helical" evidence="1">
    <location>
        <begin position="47"/>
        <end position="65"/>
    </location>
</feature>
<dbReference type="InterPro" id="IPR003594">
    <property type="entry name" value="HATPase_dom"/>
</dbReference>
<dbReference type="Gene3D" id="3.30.565.10">
    <property type="entry name" value="Histidine kinase-like ATPase, C-terminal domain"/>
    <property type="match status" value="1"/>
</dbReference>
<accession>A0ABR6YB29</accession>
<comment type="caution">
    <text evidence="3">The sequence shown here is derived from an EMBL/GenBank/DDBJ whole genome shotgun (WGS) entry which is preliminary data.</text>
</comment>